<keyword evidence="2" id="KW-1185">Reference proteome</keyword>
<gene>
    <name evidence="1" type="ORF">E2562_037587</name>
</gene>
<sequence length="81" mass="9207">MAEKVAAASDVGKIKMEWAYHGVHHRFHHAWRMETCVKEVINDQPSCLQGEKLREGGVEGGGVFKKNKWGNLREFPIWSAT</sequence>
<dbReference type="Proteomes" id="UP000479710">
    <property type="component" value="Unassembled WGS sequence"/>
</dbReference>
<evidence type="ECO:0000313" key="1">
    <source>
        <dbReference type="EMBL" id="KAF0928067.1"/>
    </source>
</evidence>
<proteinExistence type="predicted"/>
<name>A0A6G1ETW8_9ORYZ</name>
<protein>
    <submittedName>
        <fullName evidence="1">Uncharacterized protein</fullName>
    </submittedName>
</protein>
<evidence type="ECO:0000313" key="2">
    <source>
        <dbReference type="Proteomes" id="UP000479710"/>
    </source>
</evidence>
<accession>A0A6G1ETW8</accession>
<dbReference type="AlphaFoldDB" id="A0A6G1ETW8"/>
<reference evidence="1 2" key="1">
    <citation type="submission" date="2019-11" db="EMBL/GenBank/DDBJ databases">
        <title>Whole genome sequence of Oryza granulata.</title>
        <authorList>
            <person name="Li W."/>
        </authorList>
    </citation>
    <scope>NUCLEOTIDE SEQUENCE [LARGE SCALE GENOMIC DNA]</scope>
    <source>
        <strain evidence="2">cv. Menghai</strain>
        <tissue evidence="1">Leaf</tissue>
    </source>
</reference>
<comment type="caution">
    <text evidence="1">The sequence shown here is derived from an EMBL/GenBank/DDBJ whole genome shotgun (WGS) entry which is preliminary data.</text>
</comment>
<dbReference type="EMBL" id="SPHZ02000003">
    <property type="protein sequence ID" value="KAF0928067.1"/>
    <property type="molecule type" value="Genomic_DNA"/>
</dbReference>
<organism evidence="1 2">
    <name type="scientific">Oryza meyeriana var. granulata</name>
    <dbReference type="NCBI Taxonomy" id="110450"/>
    <lineage>
        <taxon>Eukaryota</taxon>
        <taxon>Viridiplantae</taxon>
        <taxon>Streptophyta</taxon>
        <taxon>Embryophyta</taxon>
        <taxon>Tracheophyta</taxon>
        <taxon>Spermatophyta</taxon>
        <taxon>Magnoliopsida</taxon>
        <taxon>Liliopsida</taxon>
        <taxon>Poales</taxon>
        <taxon>Poaceae</taxon>
        <taxon>BOP clade</taxon>
        <taxon>Oryzoideae</taxon>
        <taxon>Oryzeae</taxon>
        <taxon>Oryzinae</taxon>
        <taxon>Oryza</taxon>
        <taxon>Oryza meyeriana</taxon>
    </lineage>
</organism>